<organism evidence="2 3">
    <name type="scientific">Daucus carota subsp. sativus</name>
    <name type="common">Carrot</name>
    <dbReference type="NCBI Taxonomy" id="79200"/>
    <lineage>
        <taxon>Eukaryota</taxon>
        <taxon>Viridiplantae</taxon>
        <taxon>Streptophyta</taxon>
        <taxon>Embryophyta</taxon>
        <taxon>Tracheophyta</taxon>
        <taxon>Spermatophyta</taxon>
        <taxon>Magnoliopsida</taxon>
        <taxon>eudicotyledons</taxon>
        <taxon>Gunneridae</taxon>
        <taxon>Pentapetalae</taxon>
        <taxon>asterids</taxon>
        <taxon>campanulids</taxon>
        <taxon>Apiales</taxon>
        <taxon>Apiaceae</taxon>
        <taxon>Apioideae</taxon>
        <taxon>Scandiceae</taxon>
        <taxon>Daucinae</taxon>
        <taxon>Daucus</taxon>
        <taxon>Daucus sect. Daucus</taxon>
    </lineage>
</organism>
<sequence length="180" mass="20321">MNSKSSKSSGEEYMENDSGNNWRLFTSKDMNEGYQKLKRRRRRFSSNKENVFAEHTPQSGPLRSRASGPTAQGSALSDITNNIVQDRCSVKPRLRRNVKVPHHTPTGNSFNLTSPTSTPASTICNASSSGDQFIPPKKAMRRCHPESSRTLFPDEEVLETQDQSNDIYGTYLFFYQLAHN</sequence>
<dbReference type="Proteomes" id="UP000077755">
    <property type="component" value="Chromosome 7"/>
</dbReference>
<name>A0AAF1B917_DAUCS</name>
<feature type="region of interest" description="Disordered" evidence="1">
    <location>
        <begin position="1"/>
        <end position="79"/>
    </location>
</feature>
<feature type="region of interest" description="Disordered" evidence="1">
    <location>
        <begin position="99"/>
        <end position="118"/>
    </location>
</feature>
<feature type="compositionally biased region" description="Polar residues" evidence="1">
    <location>
        <begin position="105"/>
        <end position="118"/>
    </location>
</feature>
<protein>
    <submittedName>
        <fullName evidence="2">Uncharacterized protein</fullName>
    </submittedName>
</protein>
<dbReference type="AlphaFoldDB" id="A0AAF1B917"/>
<reference evidence="2" key="2">
    <citation type="submission" date="2022-03" db="EMBL/GenBank/DDBJ databases">
        <title>Draft title - Genomic analysis of global carrot germplasm unveils the trajectory of domestication and the origin of high carotenoid orange carrot.</title>
        <authorList>
            <person name="Iorizzo M."/>
            <person name="Ellison S."/>
            <person name="Senalik D."/>
            <person name="Macko-Podgorni A."/>
            <person name="Grzebelus D."/>
            <person name="Bostan H."/>
            <person name="Rolling W."/>
            <person name="Curaba J."/>
            <person name="Simon P."/>
        </authorList>
    </citation>
    <scope>NUCLEOTIDE SEQUENCE</scope>
    <source>
        <tissue evidence="2">Leaf</tissue>
    </source>
</reference>
<feature type="compositionally biased region" description="Polar residues" evidence="1">
    <location>
        <begin position="56"/>
        <end position="79"/>
    </location>
</feature>
<evidence type="ECO:0000256" key="1">
    <source>
        <dbReference type="SAM" id="MobiDB-lite"/>
    </source>
</evidence>
<dbReference type="EMBL" id="CP093349">
    <property type="protein sequence ID" value="WOH10864.1"/>
    <property type="molecule type" value="Genomic_DNA"/>
</dbReference>
<feature type="compositionally biased region" description="Basic residues" evidence="1">
    <location>
        <begin position="36"/>
        <end position="45"/>
    </location>
</feature>
<evidence type="ECO:0000313" key="2">
    <source>
        <dbReference type="EMBL" id="WOH10864.1"/>
    </source>
</evidence>
<proteinExistence type="predicted"/>
<gene>
    <name evidence="2" type="ORF">DCAR_0730339</name>
</gene>
<keyword evidence="3" id="KW-1185">Reference proteome</keyword>
<evidence type="ECO:0000313" key="3">
    <source>
        <dbReference type="Proteomes" id="UP000077755"/>
    </source>
</evidence>
<accession>A0AAF1B917</accession>
<reference evidence="2" key="1">
    <citation type="journal article" date="2016" name="Nat. Genet.">
        <title>A high-quality carrot genome assembly provides new insights into carotenoid accumulation and asterid genome evolution.</title>
        <authorList>
            <person name="Iorizzo M."/>
            <person name="Ellison S."/>
            <person name="Senalik D."/>
            <person name="Zeng P."/>
            <person name="Satapoomin P."/>
            <person name="Huang J."/>
            <person name="Bowman M."/>
            <person name="Iovene M."/>
            <person name="Sanseverino W."/>
            <person name="Cavagnaro P."/>
            <person name="Yildiz M."/>
            <person name="Macko-Podgorni A."/>
            <person name="Moranska E."/>
            <person name="Grzebelus E."/>
            <person name="Grzebelus D."/>
            <person name="Ashrafi H."/>
            <person name="Zheng Z."/>
            <person name="Cheng S."/>
            <person name="Spooner D."/>
            <person name="Van Deynze A."/>
            <person name="Simon P."/>
        </authorList>
    </citation>
    <scope>NUCLEOTIDE SEQUENCE</scope>
    <source>
        <tissue evidence="2">Leaf</tissue>
    </source>
</reference>